<name>A0ABW2L0G4_9PROT</name>
<comment type="caution">
    <text evidence="1">The sequence shown here is derived from an EMBL/GenBank/DDBJ whole genome shotgun (WGS) entry which is preliminary data.</text>
</comment>
<protein>
    <submittedName>
        <fullName evidence="1">Uncharacterized protein</fullName>
    </submittedName>
</protein>
<accession>A0ABW2L0G4</accession>
<dbReference type="Proteomes" id="UP001596456">
    <property type="component" value="Unassembled WGS sequence"/>
</dbReference>
<evidence type="ECO:0000313" key="1">
    <source>
        <dbReference type="EMBL" id="MFC7334725.1"/>
    </source>
</evidence>
<proteinExistence type="predicted"/>
<dbReference type="RefSeq" id="WP_377360270.1">
    <property type="nucleotide sequence ID" value="NZ_JBHTCM010000018.1"/>
</dbReference>
<evidence type="ECO:0000313" key="2">
    <source>
        <dbReference type="Proteomes" id="UP001596456"/>
    </source>
</evidence>
<reference evidence="2" key="1">
    <citation type="journal article" date="2019" name="Int. J. Syst. Evol. Microbiol.">
        <title>The Global Catalogue of Microorganisms (GCM) 10K type strain sequencing project: providing services to taxonomists for standard genome sequencing and annotation.</title>
        <authorList>
            <consortium name="The Broad Institute Genomics Platform"/>
            <consortium name="The Broad Institute Genome Sequencing Center for Infectious Disease"/>
            <person name="Wu L."/>
            <person name="Ma J."/>
        </authorList>
    </citation>
    <scope>NUCLEOTIDE SEQUENCE [LARGE SCALE GENOMIC DNA]</scope>
    <source>
        <strain evidence="2">CGMCC 1.16275</strain>
    </source>
</reference>
<keyword evidence="2" id="KW-1185">Reference proteome</keyword>
<dbReference type="EMBL" id="JBHTCM010000018">
    <property type="protein sequence ID" value="MFC7334725.1"/>
    <property type="molecule type" value="Genomic_DNA"/>
</dbReference>
<gene>
    <name evidence="1" type="ORF">ACFQPS_16270</name>
</gene>
<sequence>MRVKDVLNLVLPRGSGGTRSRFGTCPWWPPDVFAVAAMLVEMNGTYAHPACMAGWSRDYLFSNDYVNQVVELGRAWRRDWRTPRGVSDLWRVLVDGAEERVASRDPDGLRPWQAAAVRLLATADEACRNIGFVPDQEENAVAWVFLQQYVGVEDTAPDASRLLPHLPVSLCTGLVPPDVACVQPKTNTPRVGCTLRSLTHHIALLPGRGIVETQWRMGFGRPAQKDDRPLNLLLVPLPYAIRAEDFKACDRWADDKARFFRLVPGWLHDAAGEPVSADTIVDFLRTLVHAARREAAEIHGIVLPESALLEAQAGAVADLLARDPDMAGLELFVSGAIGGSAERPRNEAMTFRFFKQAVGQSWSQAKHHRWRLDKPQVRQYHLGHLLDPTCLWWEQIDVSRRVCHFTVVRRDTTLSVLICEDLARVDPVLPAVNAIGPNLVIALLMDGPQLERRWPGRYATVLAEDPGSSVLTLTSIGMIRRSQEPGAPPMRQIALWKEPGEPAKELHLGPGQQALLLSLRPEPWELATLDTRADRGRSRRWRLVAAHGISARLGGLVWPPLD</sequence>
<organism evidence="1 2">
    <name type="scientific">Rhodocista pekingensis</name>
    <dbReference type="NCBI Taxonomy" id="201185"/>
    <lineage>
        <taxon>Bacteria</taxon>
        <taxon>Pseudomonadati</taxon>
        <taxon>Pseudomonadota</taxon>
        <taxon>Alphaproteobacteria</taxon>
        <taxon>Rhodospirillales</taxon>
        <taxon>Azospirillaceae</taxon>
        <taxon>Rhodocista</taxon>
    </lineage>
</organism>